<protein>
    <submittedName>
        <fullName evidence="5">Ribonuclease T(2)</fullName>
    </submittedName>
</protein>
<proteinExistence type="inferred from homology"/>
<dbReference type="Proteomes" id="UP001604277">
    <property type="component" value="Unassembled WGS sequence"/>
</dbReference>
<gene>
    <name evidence="5" type="ORF">Fot_56999</name>
</gene>
<dbReference type="PROSITE" id="PS00530">
    <property type="entry name" value="RNASE_T2_1"/>
    <property type="match status" value="1"/>
</dbReference>
<evidence type="ECO:0000256" key="4">
    <source>
        <dbReference type="RuleBase" id="RU004328"/>
    </source>
</evidence>
<evidence type="ECO:0000256" key="1">
    <source>
        <dbReference type="ARBA" id="ARBA00007469"/>
    </source>
</evidence>
<dbReference type="EMBL" id="JBFOLJ010000075">
    <property type="protein sequence ID" value="KAL2456235.1"/>
    <property type="molecule type" value="Genomic_DNA"/>
</dbReference>
<dbReference type="InterPro" id="IPR036430">
    <property type="entry name" value="RNase_T2-like_sf"/>
</dbReference>
<dbReference type="AlphaFoldDB" id="A0ABD1NX89"/>
<keyword evidence="3" id="KW-0378">Hydrolase</keyword>
<dbReference type="GO" id="GO:0004519">
    <property type="term" value="F:endonuclease activity"/>
    <property type="evidence" value="ECO:0007669"/>
    <property type="project" value="UniProtKB-KW"/>
</dbReference>
<evidence type="ECO:0000256" key="3">
    <source>
        <dbReference type="ARBA" id="ARBA00022801"/>
    </source>
</evidence>
<sequence length="179" mass="21078">MEQHMRMCKSPIPQRFTIHGLWPCDYNQVVYSYATVTQEEKLLEHHVQGVRDILDHVWPNLNNPEENFKFWSEEWIKHGVESKNGPAYYFQKAIDAKKQVDSEIGDLLDVFYDNNPVTGKRRFWRSPRRPGKNKTQTQVLPVDNEDNSQILEHEFKFLVSVDCGDNSQIPKRELKFLGS</sequence>
<keyword evidence="6" id="KW-1185">Reference proteome</keyword>
<name>A0ABD1NX89_9LAMI</name>
<comment type="similarity">
    <text evidence="1 4">Belongs to the RNase T2 family.</text>
</comment>
<keyword evidence="2" id="KW-0540">Nuclease</keyword>
<evidence type="ECO:0000256" key="2">
    <source>
        <dbReference type="ARBA" id="ARBA00022759"/>
    </source>
</evidence>
<dbReference type="Gene3D" id="3.90.730.10">
    <property type="entry name" value="Ribonuclease T2-like"/>
    <property type="match status" value="1"/>
</dbReference>
<reference evidence="6" key="1">
    <citation type="submission" date="2024-07" db="EMBL/GenBank/DDBJ databases">
        <title>Two chromosome-level genome assemblies of Korean endemic species Abeliophyllum distichum and Forsythia ovata (Oleaceae).</title>
        <authorList>
            <person name="Jang H."/>
        </authorList>
    </citation>
    <scope>NUCLEOTIDE SEQUENCE [LARGE SCALE GENOMIC DNA]</scope>
</reference>
<accession>A0ABD1NX89</accession>
<dbReference type="PANTHER" id="PTHR11240:SF84">
    <property type="entry name" value="RIBONUCLEASE 1-LIKE"/>
    <property type="match status" value="1"/>
</dbReference>
<dbReference type="InterPro" id="IPR001568">
    <property type="entry name" value="RNase_T2-like"/>
</dbReference>
<comment type="caution">
    <text evidence="5">The sequence shown here is derived from an EMBL/GenBank/DDBJ whole genome shotgun (WGS) entry which is preliminary data.</text>
</comment>
<keyword evidence="2" id="KW-0255">Endonuclease</keyword>
<evidence type="ECO:0000313" key="5">
    <source>
        <dbReference type="EMBL" id="KAL2456235.1"/>
    </source>
</evidence>
<dbReference type="SUPFAM" id="SSF55895">
    <property type="entry name" value="Ribonuclease Rh-like"/>
    <property type="match status" value="1"/>
</dbReference>
<dbReference type="Pfam" id="PF00445">
    <property type="entry name" value="Ribonuclease_T2"/>
    <property type="match status" value="1"/>
</dbReference>
<dbReference type="GO" id="GO:0016787">
    <property type="term" value="F:hydrolase activity"/>
    <property type="evidence" value="ECO:0007669"/>
    <property type="project" value="UniProtKB-KW"/>
</dbReference>
<dbReference type="InterPro" id="IPR018188">
    <property type="entry name" value="RNase_T2_His_AS_1"/>
</dbReference>
<evidence type="ECO:0000313" key="6">
    <source>
        <dbReference type="Proteomes" id="UP001604277"/>
    </source>
</evidence>
<dbReference type="PANTHER" id="PTHR11240">
    <property type="entry name" value="RIBONUCLEASE T2"/>
    <property type="match status" value="1"/>
</dbReference>
<organism evidence="5 6">
    <name type="scientific">Forsythia ovata</name>
    <dbReference type="NCBI Taxonomy" id="205694"/>
    <lineage>
        <taxon>Eukaryota</taxon>
        <taxon>Viridiplantae</taxon>
        <taxon>Streptophyta</taxon>
        <taxon>Embryophyta</taxon>
        <taxon>Tracheophyta</taxon>
        <taxon>Spermatophyta</taxon>
        <taxon>Magnoliopsida</taxon>
        <taxon>eudicotyledons</taxon>
        <taxon>Gunneridae</taxon>
        <taxon>Pentapetalae</taxon>
        <taxon>asterids</taxon>
        <taxon>lamiids</taxon>
        <taxon>Lamiales</taxon>
        <taxon>Oleaceae</taxon>
        <taxon>Forsythieae</taxon>
        <taxon>Forsythia</taxon>
    </lineage>
</organism>